<keyword evidence="2" id="KW-1185">Reference proteome</keyword>
<dbReference type="AlphaFoldDB" id="A0A9N7Y779"/>
<dbReference type="EMBL" id="CADEAL010000149">
    <property type="protein sequence ID" value="CAB1415291.1"/>
    <property type="molecule type" value="Genomic_DNA"/>
</dbReference>
<dbReference type="Proteomes" id="UP001153269">
    <property type="component" value="Unassembled WGS sequence"/>
</dbReference>
<accession>A0A9N7Y779</accession>
<proteinExistence type="predicted"/>
<evidence type="ECO:0000313" key="1">
    <source>
        <dbReference type="EMBL" id="CAB1415291.1"/>
    </source>
</evidence>
<name>A0A9N7Y779_PLEPL</name>
<organism evidence="1 2">
    <name type="scientific">Pleuronectes platessa</name>
    <name type="common">European plaice</name>
    <dbReference type="NCBI Taxonomy" id="8262"/>
    <lineage>
        <taxon>Eukaryota</taxon>
        <taxon>Metazoa</taxon>
        <taxon>Chordata</taxon>
        <taxon>Craniata</taxon>
        <taxon>Vertebrata</taxon>
        <taxon>Euteleostomi</taxon>
        <taxon>Actinopterygii</taxon>
        <taxon>Neopterygii</taxon>
        <taxon>Teleostei</taxon>
        <taxon>Neoteleostei</taxon>
        <taxon>Acanthomorphata</taxon>
        <taxon>Carangaria</taxon>
        <taxon>Pleuronectiformes</taxon>
        <taxon>Pleuronectoidei</taxon>
        <taxon>Pleuronectidae</taxon>
        <taxon>Pleuronectes</taxon>
    </lineage>
</organism>
<protein>
    <submittedName>
        <fullName evidence="1">Uncharacterized protein</fullName>
    </submittedName>
</protein>
<sequence length="249" mass="27177">MSEEEDCRERKDNVPTDKEVGEILERLSSLPLVPSLLTRQGSMNAEEDGAMHYIQSACPADRGLSPHRAQVSCPPYFSSICLGLLLKPLGGSVITDAGEGALEAGPLLTSTLITPPRINPPPIRTPAPPHHLQLLIIPTQRPKPMRFGLRAVPVAQRQCAPSGRAVPKADRQTARRRMFNVDFNSSPLTPCVGFILPGNRRSLRMNPPDTRGQFYANTESLAGRVCWIFTARAAPGDPRFNGSSLRVDI</sequence>
<gene>
    <name evidence="1" type="ORF">PLEPLA_LOCUS3007</name>
</gene>
<evidence type="ECO:0000313" key="2">
    <source>
        <dbReference type="Proteomes" id="UP001153269"/>
    </source>
</evidence>
<reference evidence="1" key="1">
    <citation type="submission" date="2020-03" db="EMBL/GenBank/DDBJ databases">
        <authorList>
            <person name="Weist P."/>
        </authorList>
    </citation>
    <scope>NUCLEOTIDE SEQUENCE</scope>
</reference>
<comment type="caution">
    <text evidence="1">The sequence shown here is derived from an EMBL/GenBank/DDBJ whole genome shotgun (WGS) entry which is preliminary data.</text>
</comment>